<dbReference type="OrthoDB" id="5297263at2"/>
<dbReference type="STRING" id="735517.SAMN05444272_4542"/>
<dbReference type="InterPro" id="IPR050950">
    <property type="entry name" value="HTH-type_LysR_regulators"/>
</dbReference>
<feature type="region of interest" description="Disordered" evidence="5">
    <location>
        <begin position="20"/>
        <end position="41"/>
    </location>
</feature>
<dbReference type="GO" id="GO:0003700">
    <property type="term" value="F:DNA-binding transcription factor activity"/>
    <property type="evidence" value="ECO:0007669"/>
    <property type="project" value="InterPro"/>
</dbReference>
<feature type="compositionally biased region" description="Polar residues" evidence="5">
    <location>
        <begin position="25"/>
        <end position="38"/>
    </location>
</feature>
<dbReference type="GO" id="GO:0005829">
    <property type="term" value="C:cytosol"/>
    <property type="evidence" value="ECO:0007669"/>
    <property type="project" value="TreeGrafter"/>
</dbReference>
<evidence type="ECO:0000256" key="3">
    <source>
        <dbReference type="ARBA" id="ARBA00023125"/>
    </source>
</evidence>
<dbReference type="FunFam" id="1.10.10.10:FF:000001">
    <property type="entry name" value="LysR family transcriptional regulator"/>
    <property type="match status" value="1"/>
</dbReference>
<comment type="similarity">
    <text evidence="1">Belongs to the LysR transcriptional regulatory family.</text>
</comment>
<evidence type="ECO:0000256" key="2">
    <source>
        <dbReference type="ARBA" id="ARBA00023015"/>
    </source>
</evidence>
<dbReference type="InterPro" id="IPR000847">
    <property type="entry name" value="LysR_HTH_N"/>
</dbReference>
<keyword evidence="2" id="KW-0805">Transcription regulation</keyword>
<evidence type="ECO:0000256" key="4">
    <source>
        <dbReference type="ARBA" id="ARBA00023163"/>
    </source>
</evidence>
<organism evidence="7 8">
    <name type="scientific">Roseibium suaedae</name>
    <dbReference type="NCBI Taxonomy" id="735517"/>
    <lineage>
        <taxon>Bacteria</taxon>
        <taxon>Pseudomonadati</taxon>
        <taxon>Pseudomonadota</taxon>
        <taxon>Alphaproteobacteria</taxon>
        <taxon>Hyphomicrobiales</taxon>
        <taxon>Stappiaceae</taxon>
        <taxon>Roseibium</taxon>
    </lineage>
</organism>
<dbReference type="PANTHER" id="PTHR30419">
    <property type="entry name" value="HTH-TYPE TRANSCRIPTIONAL REGULATOR YBHD"/>
    <property type="match status" value="1"/>
</dbReference>
<keyword evidence="8" id="KW-1185">Reference proteome</keyword>
<evidence type="ECO:0000256" key="1">
    <source>
        <dbReference type="ARBA" id="ARBA00009437"/>
    </source>
</evidence>
<dbReference type="SUPFAM" id="SSF53850">
    <property type="entry name" value="Periplasmic binding protein-like II"/>
    <property type="match status" value="1"/>
</dbReference>
<evidence type="ECO:0000313" key="8">
    <source>
        <dbReference type="Proteomes" id="UP000186002"/>
    </source>
</evidence>
<dbReference type="Proteomes" id="UP000186002">
    <property type="component" value="Unassembled WGS sequence"/>
</dbReference>
<dbReference type="AlphaFoldDB" id="A0A1M7PNH1"/>
<sequence>MRTGIWRAARPLALPCSFREPAVSSGETPEQSQRASARQQDKARNLYAPAMRYFSMVAESGSIRAASRELNVAASAVNRQILWLEESLGLQLFERVGRRLRLSQAGETLLAHVKRTYSDFDATVAQLDALKGLRRGTVSIASVESFSETLLPDLVTTFRNRYPGIHVSVTVTSSQEAALLVEAAEADVGFTFDPPVTSSLTVAFHQDYQIGALMAPGHPLAAEEMLSLSECLQYPVVLPARGLSIRSRLESVMSRLSSTPRTYVEANSLRFLRALAKGENVIGFQTLIGIEEDLKAGHLVFRPLKDRPLQEDRLSIVTSSLRALALAPGMFFNHAVMLLNDHHRNVVAKKAT</sequence>
<feature type="domain" description="HTH lysR-type" evidence="6">
    <location>
        <begin position="51"/>
        <end position="103"/>
    </location>
</feature>
<evidence type="ECO:0000256" key="5">
    <source>
        <dbReference type="SAM" id="MobiDB-lite"/>
    </source>
</evidence>
<dbReference type="InterPro" id="IPR036390">
    <property type="entry name" value="WH_DNA-bd_sf"/>
</dbReference>
<accession>A0A1M7PNH1</accession>
<dbReference type="SUPFAM" id="SSF46785">
    <property type="entry name" value="Winged helix' DNA-binding domain"/>
    <property type="match status" value="1"/>
</dbReference>
<keyword evidence="3 7" id="KW-0238">DNA-binding</keyword>
<dbReference type="InterPro" id="IPR036388">
    <property type="entry name" value="WH-like_DNA-bd_sf"/>
</dbReference>
<name>A0A1M7PNH1_9HYPH</name>
<evidence type="ECO:0000259" key="6">
    <source>
        <dbReference type="PROSITE" id="PS50931"/>
    </source>
</evidence>
<dbReference type="Gene3D" id="1.10.10.10">
    <property type="entry name" value="Winged helix-like DNA-binding domain superfamily/Winged helix DNA-binding domain"/>
    <property type="match status" value="1"/>
</dbReference>
<keyword evidence="4" id="KW-0804">Transcription</keyword>
<dbReference type="GO" id="GO:0003677">
    <property type="term" value="F:DNA binding"/>
    <property type="evidence" value="ECO:0007669"/>
    <property type="project" value="UniProtKB-KW"/>
</dbReference>
<dbReference type="InterPro" id="IPR005119">
    <property type="entry name" value="LysR_subst-bd"/>
</dbReference>
<dbReference type="PROSITE" id="PS50931">
    <property type="entry name" value="HTH_LYSR"/>
    <property type="match status" value="1"/>
</dbReference>
<dbReference type="EMBL" id="FRBW01000009">
    <property type="protein sequence ID" value="SHN18826.1"/>
    <property type="molecule type" value="Genomic_DNA"/>
</dbReference>
<reference evidence="7 8" key="1">
    <citation type="submission" date="2016-11" db="EMBL/GenBank/DDBJ databases">
        <authorList>
            <person name="Jaros S."/>
            <person name="Januszkiewicz K."/>
            <person name="Wedrychowicz H."/>
        </authorList>
    </citation>
    <scope>NUCLEOTIDE SEQUENCE [LARGE SCALE GENOMIC DNA]</scope>
    <source>
        <strain evidence="7 8">DSM 22153</strain>
    </source>
</reference>
<dbReference type="Pfam" id="PF03466">
    <property type="entry name" value="LysR_substrate"/>
    <property type="match status" value="1"/>
</dbReference>
<dbReference type="PANTHER" id="PTHR30419:SF2">
    <property type="entry name" value="LYSR FAMILY TRANSCRIPTIONAL REGULATOR"/>
    <property type="match status" value="1"/>
</dbReference>
<evidence type="ECO:0000313" key="7">
    <source>
        <dbReference type="EMBL" id="SHN18826.1"/>
    </source>
</evidence>
<gene>
    <name evidence="7" type="ORF">SAMN05444272_4542</name>
</gene>
<protein>
    <submittedName>
        <fullName evidence="7">DNA-binding transcriptional regulator, LysR family</fullName>
    </submittedName>
</protein>
<proteinExistence type="inferred from homology"/>
<dbReference type="Pfam" id="PF00126">
    <property type="entry name" value="HTH_1"/>
    <property type="match status" value="1"/>
</dbReference>
<dbReference type="Gene3D" id="3.40.190.290">
    <property type="match status" value="1"/>
</dbReference>